<feature type="compositionally biased region" description="Basic and acidic residues" evidence="1">
    <location>
        <begin position="1"/>
        <end position="18"/>
    </location>
</feature>
<name>A0AAV4QW48_9ARAC</name>
<gene>
    <name evidence="2" type="ORF">CDAR_189531</name>
</gene>
<accession>A0AAV4QW48</accession>
<dbReference type="Proteomes" id="UP001054837">
    <property type="component" value="Unassembled WGS sequence"/>
</dbReference>
<evidence type="ECO:0000256" key="1">
    <source>
        <dbReference type="SAM" id="MobiDB-lite"/>
    </source>
</evidence>
<comment type="caution">
    <text evidence="2">The sequence shown here is derived from an EMBL/GenBank/DDBJ whole genome shotgun (WGS) entry which is preliminary data.</text>
</comment>
<feature type="region of interest" description="Disordered" evidence="1">
    <location>
        <begin position="1"/>
        <end position="21"/>
    </location>
</feature>
<dbReference type="AlphaFoldDB" id="A0AAV4QW48"/>
<organism evidence="2 3">
    <name type="scientific">Caerostris darwini</name>
    <dbReference type="NCBI Taxonomy" id="1538125"/>
    <lineage>
        <taxon>Eukaryota</taxon>
        <taxon>Metazoa</taxon>
        <taxon>Ecdysozoa</taxon>
        <taxon>Arthropoda</taxon>
        <taxon>Chelicerata</taxon>
        <taxon>Arachnida</taxon>
        <taxon>Araneae</taxon>
        <taxon>Araneomorphae</taxon>
        <taxon>Entelegynae</taxon>
        <taxon>Araneoidea</taxon>
        <taxon>Araneidae</taxon>
        <taxon>Caerostris</taxon>
    </lineage>
</organism>
<protein>
    <submittedName>
        <fullName evidence="2">Uncharacterized protein</fullName>
    </submittedName>
</protein>
<evidence type="ECO:0000313" key="2">
    <source>
        <dbReference type="EMBL" id="GIY12504.1"/>
    </source>
</evidence>
<keyword evidence="3" id="KW-1185">Reference proteome</keyword>
<sequence length="135" mass="15290">MSHDPTTKRNGNGEEKKVSKLLVNFPGIHRKPVQSLEGKREKRREEKGFSSLYGLKYLLPSNSAERHRIKAAAPLTAPWGCIDSQSASLSVSNQLSNLSPSQIPEKTTHRQKSMDLFVFLKFENLRQNRFPFPIG</sequence>
<reference evidence="2 3" key="1">
    <citation type="submission" date="2021-06" db="EMBL/GenBank/DDBJ databases">
        <title>Caerostris darwini draft genome.</title>
        <authorList>
            <person name="Kono N."/>
            <person name="Arakawa K."/>
        </authorList>
    </citation>
    <scope>NUCLEOTIDE SEQUENCE [LARGE SCALE GENOMIC DNA]</scope>
</reference>
<dbReference type="EMBL" id="BPLQ01005058">
    <property type="protein sequence ID" value="GIY12504.1"/>
    <property type="molecule type" value="Genomic_DNA"/>
</dbReference>
<proteinExistence type="predicted"/>
<evidence type="ECO:0000313" key="3">
    <source>
        <dbReference type="Proteomes" id="UP001054837"/>
    </source>
</evidence>